<dbReference type="GO" id="GO:0005737">
    <property type="term" value="C:cytoplasm"/>
    <property type="evidence" value="ECO:0007669"/>
    <property type="project" value="UniProtKB-SubCell"/>
</dbReference>
<keyword evidence="6" id="KW-0227">DNA damage</keyword>
<feature type="binding site" evidence="6">
    <location>
        <begin position="30"/>
        <end position="37"/>
    </location>
    <ligand>
        <name>ATP</name>
        <dbReference type="ChEBI" id="CHEBI:30616"/>
    </ligand>
</feature>
<dbReference type="EMBL" id="CP016896">
    <property type="protein sequence ID" value="APV36904.1"/>
    <property type="molecule type" value="Genomic_DNA"/>
</dbReference>
<dbReference type="GO" id="GO:0000731">
    <property type="term" value="P:DNA synthesis involved in DNA repair"/>
    <property type="evidence" value="ECO:0007669"/>
    <property type="project" value="TreeGrafter"/>
</dbReference>
<evidence type="ECO:0000256" key="4">
    <source>
        <dbReference type="ARBA" id="ARBA00022840"/>
    </source>
</evidence>
<evidence type="ECO:0000256" key="1">
    <source>
        <dbReference type="ARBA" id="ARBA00022490"/>
    </source>
</evidence>
<dbReference type="PANTHER" id="PTHR32182">
    <property type="entry name" value="DNA REPLICATION AND REPAIR PROTEIN RECF"/>
    <property type="match status" value="1"/>
</dbReference>
<dbReference type="InterPro" id="IPR003395">
    <property type="entry name" value="RecF/RecN/SMC_N"/>
</dbReference>
<dbReference type="STRING" id="487316.BEN76_13135"/>
<evidence type="ECO:0000256" key="5">
    <source>
        <dbReference type="ARBA" id="ARBA00023125"/>
    </source>
</evidence>
<comment type="similarity">
    <text evidence="6">Belongs to the RecF family.</text>
</comment>
<evidence type="ECO:0000313" key="8">
    <source>
        <dbReference type="EMBL" id="APV36904.1"/>
    </source>
</evidence>
<keyword evidence="2 6" id="KW-0235">DNA replication</keyword>
<keyword evidence="6" id="KW-0234">DNA repair</keyword>
<keyword evidence="4 6" id="KW-0067">ATP-binding</keyword>
<evidence type="ECO:0000259" key="7">
    <source>
        <dbReference type="Pfam" id="PF02463"/>
    </source>
</evidence>
<dbReference type="Gene3D" id="1.20.1050.90">
    <property type="entry name" value="RecF/RecN/SMC, N-terminal domain"/>
    <property type="match status" value="1"/>
</dbReference>
<keyword evidence="1 6" id="KW-0963">Cytoplasm</keyword>
<accession>A0A1P8EL01</accession>
<dbReference type="InterPro" id="IPR001238">
    <property type="entry name" value="DNA-binding_RecF"/>
</dbReference>
<dbReference type="AlphaFoldDB" id="A0A1P8EL01"/>
<keyword evidence="5 6" id="KW-0238">DNA-binding</keyword>
<dbReference type="GO" id="GO:0009432">
    <property type="term" value="P:SOS response"/>
    <property type="evidence" value="ECO:0007669"/>
    <property type="project" value="UniProtKB-UniRule"/>
</dbReference>
<comment type="function">
    <text evidence="6">The RecF protein is involved in DNA metabolism; it is required for DNA replication and normal SOS inducibility. RecF binds preferentially to single-stranded, linear DNA. It also seems to bind ATP.</text>
</comment>
<name>A0A1P8EL01_9GAMM</name>
<reference evidence="8 9" key="1">
    <citation type="submission" date="2016-08" db="EMBL/GenBank/DDBJ databases">
        <title>Complete genome sequence of Acinetobacter baylyi strain GFJ2.</title>
        <authorList>
            <person name="Tabata M."/>
            <person name="Kuboki S."/>
            <person name="Gibu N."/>
            <person name="Kinouchi Y."/>
            <person name="Vangnai A."/>
            <person name="Kasai D."/>
            <person name="Fukuda M."/>
        </authorList>
    </citation>
    <scope>NUCLEOTIDE SEQUENCE [LARGE SCALE GENOMIC DNA]</scope>
    <source>
        <strain evidence="8 9">GFJ2</strain>
    </source>
</reference>
<dbReference type="Proteomes" id="UP000185674">
    <property type="component" value="Chromosome"/>
</dbReference>
<evidence type="ECO:0000256" key="3">
    <source>
        <dbReference type="ARBA" id="ARBA00022741"/>
    </source>
</evidence>
<proteinExistence type="inferred from homology"/>
<evidence type="ECO:0000256" key="6">
    <source>
        <dbReference type="HAMAP-Rule" id="MF_00365"/>
    </source>
</evidence>
<dbReference type="GO" id="GO:0006260">
    <property type="term" value="P:DNA replication"/>
    <property type="evidence" value="ECO:0007669"/>
    <property type="project" value="UniProtKB-UniRule"/>
</dbReference>
<keyword evidence="6" id="KW-0742">SOS response</keyword>
<dbReference type="KEGG" id="asol:BEN76_13135"/>
<keyword evidence="3 6" id="KW-0547">Nucleotide-binding</keyword>
<dbReference type="Gene3D" id="3.40.50.300">
    <property type="entry name" value="P-loop containing nucleotide triphosphate hydrolases"/>
    <property type="match status" value="1"/>
</dbReference>
<evidence type="ECO:0000313" key="9">
    <source>
        <dbReference type="Proteomes" id="UP000185674"/>
    </source>
</evidence>
<dbReference type="Pfam" id="PF02463">
    <property type="entry name" value="SMC_N"/>
    <property type="match status" value="1"/>
</dbReference>
<organism evidence="8 9">
    <name type="scientific">Acinetobacter soli</name>
    <dbReference type="NCBI Taxonomy" id="487316"/>
    <lineage>
        <taxon>Bacteria</taxon>
        <taxon>Pseudomonadati</taxon>
        <taxon>Pseudomonadota</taxon>
        <taxon>Gammaproteobacteria</taxon>
        <taxon>Moraxellales</taxon>
        <taxon>Moraxellaceae</taxon>
        <taxon>Acinetobacter</taxon>
    </lineage>
</organism>
<dbReference type="PANTHER" id="PTHR32182:SF0">
    <property type="entry name" value="DNA REPLICATION AND REPAIR PROTEIN RECF"/>
    <property type="match status" value="1"/>
</dbReference>
<dbReference type="HAMAP" id="MF_00365">
    <property type="entry name" value="RecF"/>
    <property type="match status" value="1"/>
</dbReference>
<comment type="subcellular location">
    <subcellularLocation>
        <location evidence="6">Cytoplasm</location>
    </subcellularLocation>
</comment>
<protein>
    <recommendedName>
        <fullName evidence="6">DNA replication and repair protein RecF</fullName>
    </recommendedName>
</protein>
<dbReference type="GO" id="GO:0005524">
    <property type="term" value="F:ATP binding"/>
    <property type="evidence" value="ECO:0007669"/>
    <property type="project" value="UniProtKB-UniRule"/>
</dbReference>
<dbReference type="InterPro" id="IPR027417">
    <property type="entry name" value="P-loop_NTPase"/>
</dbReference>
<dbReference type="RefSeq" id="WP_004944545.1">
    <property type="nucleotide sequence ID" value="NZ_BHGE01000020.1"/>
</dbReference>
<evidence type="ECO:0000256" key="2">
    <source>
        <dbReference type="ARBA" id="ARBA00022705"/>
    </source>
</evidence>
<dbReference type="eggNOG" id="COG1195">
    <property type="taxonomic scope" value="Bacteria"/>
</dbReference>
<dbReference type="SUPFAM" id="SSF52540">
    <property type="entry name" value="P-loop containing nucleoside triphosphate hydrolases"/>
    <property type="match status" value="1"/>
</dbReference>
<dbReference type="NCBIfam" id="TIGR00611">
    <property type="entry name" value="recf"/>
    <property type="match status" value="1"/>
</dbReference>
<sequence>MQITRLNIERVRNLKTVALCGLQPFNIFYGANGSGKTSILEAIHLLATGRSFRTHMPKHYIQHDAQDAIVFAQSISEKIGMQKLASGEQLIKVNGDTVATQGQLAKLLPLQHLDPQSTDIIDYGAKPRRQLLDWLMFHVEPEFYFAWQYYSRALKQRNMLLKTKRQLTLAELEPWNKMLSDYGEMLHSQRLVTVERWKGFFQQDLAHLLPELEIELEYSPGFHTEVGLWQDLLNYHEKDLERRYTEYGPHRADLRLKTPLGAADDVLSRGQKKLLMMALKLSQIAMLHASNKETVVLLDDLTAELDSNAQRRLIERLSQLGSQVFITTLDHQAVTQHLDDLSISYQLYNVDHGQVHAVSR</sequence>
<dbReference type="GO" id="GO:0003697">
    <property type="term" value="F:single-stranded DNA binding"/>
    <property type="evidence" value="ECO:0007669"/>
    <property type="project" value="UniProtKB-UniRule"/>
</dbReference>
<gene>
    <name evidence="6" type="primary">recF</name>
    <name evidence="8" type="ORF">BEN76_13135</name>
</gene>
<feature type="domain" description="RecF/RecN/SMC N-terminal" evidence="7">
    <location>
        <begin position="3"/>
        <end position="337"/>
    </location>
</feature>
<dbReference type="GO" id="GO:0006302">
    <property type="term" value="P:double-strand break repair"/>
    <property type="evidence" value="ECO:0007669"/>
    <property type="project" value="TreeGrafter"/>
</dbReference>
<dbReference type="InterPro" id="IPR042174">
    <property type="entry name" value="RecF_2"/>
</dbReference>